<reference evidence="1 2" key="1">
    <citation type="submission" date="2021-05" db="EMBL/GenBank/DDBJ databases">
        <title>A Polyphasic approach of four new species of the genus Ohtaekwangia: Ohtaekwangia histidinii sp. nov., Ohtaekwangia cretensis sp. nov., Ohtaekwangia indiensis sp. nov., Ohtaekwangia reichenbachii sp. nov. from diverse environment.</title>
        <authorList>
            <person name="Octaviana S."/>
        </authorList>
    </citation>
    <scope>NUCLEOTIDE SEQUENCE [LARGE SCALE GENOMIC DNA]</scope>
    <source>
        <strain evidence="1 2">PWU20</strain>
    </source>
</reference>
<name>A0ABS5VRJ5_9BACT</name>
<dbReference type="RefSeq" id="WP_254154030.1">
    <property type="nucleotide sequence ID" value="NZ_JAHESD010000025.1"/>
</dbReference>
<protein>
    <recommendedName>
        <fullName evidence="3">HTH merR-type domain-containing protein</fullName>
    </recommendedName>
</protein>
<keyword evidence="2" id="KW-1185">Reference proteome</keyword>
<evidence type="ECO:0008006" key="3">
    <source>
        <dbReference type="Google" id="ProtNLM"/>
    </source>
</evidence>
<organism evidence="1 2">
    <name type="scientific">Chryseosolibacter indicus</name>
    <dbReference type="NCBI Taxonomy" id="2782351"/>
    <lineage>
        <taxon>Bacteria</taxon>
        <taxon>Pseudomonadati</taxon>
        <taxon>Bacteroidota</taxon>
        <taxon>Cytophagia</taxon>
        <taxon>Cytophagales</taxon>
        <taxon>Chryseotaleaceae</taxon>
        <taxon>Chryseosolibacter</taxon>
    </lineage>
</organism>
<accession>A0ABS5VRJ5</accession>
<evidence type="ECO:0000313" key="2">
    <source>
        <dbReference type="Proteomes" id="UP000772618"/>
    </source>
</evidence>
<dbReference type="EMBL" id="JAHESD010000025">
    <property type="protein sequence ID" value="MBT1704067.1"/>
    <property type="molecule type" value="Genomic_DNA"/>
</dbReference>
<dbReference type="Proteomes" id="UP000772618">
    <property type="component" value="Unassembled WGS sequence"/>
</dbReference>
<proteinExistence type="predicted"/>
<comment type="caution">
    <text evidence="1">The sequence shown here is derived from an EMBL/GenBank/DDBJ whole genome shotgun (WGS) entry which is preliminary data.</text>
</comment>
<gene>
    <name evidence="1" type="ORF">KK060_12305</name>
</gene>
<sequence length="70" mass="8224">MNKHHGIVIRPYTHKELAALYGVSWLTFQKWLKPFEEEIGSKNGHFYSTRQVEIIFGKLGFPSIYIADER</sequence>
<evidence type="ECO:0000313" key="1">
    <source>
        <dbReference type="EMBL" id="MBT1704067.1"/>
    </source>
</evidence>